<dbReference type="EMBL" id="GGFJ01014406">
    <property type="protein sequence ID" value="MBW63547.1"/>
    <property type="molecule type" value="Transcribed_RNA"/>
</dbReference>
<name>A0A2M4CDX5_9DIPT</name>
<reference evidence="1" key="1">
    <citation type="submission" date="2018-01" db="EMBL/GenBank/DDBJ databases">
        <title>An insight into the sialome of Amazonian anophelines.</title>
        <authorList>
            <person name="Ribeiro J.M."/>
            <person name="Scarpassa V."/>
            <person name="Calvo E."/>
        </authorList>
    </citation>
    <scope>NUCLEOTIDE SEQUENCE</scope>
    <source>
        <tissue evidence="1">Salivary glands</tissue>
    </source>
</reference>
<accession>A0A2M4CDX5</accession>
<sequence>MIVVVYQRFVVLFRWIRRLSSFRVDVLGHLHFRFGSGSRDTLQASACAQSSHDALPLTQSPKRVHFLPPPL</sequence>
<proteinExistence type="predicted"/>
<evidence type="ECO:0000313" key="1">
    <source>
        <dbReference type="EMBL" id="MBW63547.1"/>
    </source>
</evidence>
<organism evidence="1">
    <name type="scientific">Anopheles marajoara</name>
    <dbReference type="NCBI Taxonomy" id="58244"/>
    <lineage>
        <taxon>Eukaryota</taxon>
        <taxon>Metazoa</taxon>
        <taxon>Ecdysozoa</taxon>
        <taxon>Arthropoda</taxon>
        <taxon>Hexapoda</taxon>
        <taxon>Insecta</taxon>
        <taxon>Pterygota</taxon>
        <taxon>Neoptera</taxon>
        <taxon>Endopterygota</taxon>
        <taxon>Diptera</taxon>
        <taxon>Nematocera</taxon>
        <taxon>Culicoidea</taxon>
        <taxon>Culicidae</taxon>
        <taxon>Anophelinae</taxon>
        <taxon>Anopheles</taxon>
    </lineage>
</organism>
<protein>
    <submittedName>
        <fullName evidence="1">Putative secreted protein</fullName>
    </submittedName>
</protein>
<dbReference type="AlphaFoldDB" id="A0A2M4CDX5"/>